<dbReference type="InterPro" id="IPR006467">
    <property type="entry name" value="MiaB-like_bact"/>
</dbReference>
<dbReference type="AlphaFoldDB" id="A0AA87TFI4"/>
<dbReference type="Gene3D" id="3.80.30.20">
    <property type="entry name" value="tm_1862 like domain"/>
    <property type="match status" value="1"/>
</dbReference>
<evidence type="ECO:0000259" key="8">
    <source>
        <dbReference type="PROSITE" id="PS51449"/>
    </source>
</evidence>
<evidence type="ECO:0000256" key="4">
    <source>
        <dbReference type="ARBA" id="ARBA00022691"/>
    </source>
</evidence>
<keyword evidence="2" id="KW-0004">4Fe-4S</keyword>
<evidence type="ECO:0000256" key="7">
    <source>
        <dbReference type="ARBA" id="ARBA00023014"/>
    </source>
</evidence>
<comment type="cofactor">
    <cofactor evidence="1">
        <name>[4Fe-4S] cluster</name>
        <dbReference type="ChEBI" id="CHEBI:49883"/>
    </cofactor>
</comment>
<dbReference type="SFLD" id="SFLDG01082">
    <property type="entry name" value="B12-binding_domain_containing"/>
    <property type="match status" value="1"/>
</dbReference>
<keyword evidence="7" id="KW-0411">Iron-sulfur</keyword>
<protein>
    <submittedName>
        <fullName evidence="10">MiaB-like tRNA modifying enzyme</fullName>
    </submittedName>
</protein>
<dbReference type="GO" id="GO:0035598">
    <property type="term" value="F:tRNA (N(6)-L-threonylcarbamoyladenosine(37)-C(2))-methylthiotransferase activity"/>
    <property type="evidence" value="ECO:0007669"/>
    <property type="project" value="TreeGrafter"/>
</dbReference>
<dbReference type="InterPro" id="IPR006638">
    <property type="entry name" value="Elp3/MiaA/NifB-like_rSAM"/>
</dbReference>
<dbReference type="PROSITE" id="PS51918">
    <property type="entry name" value="RADICAL_SAM"/>
    <property type="match status" value="1"/>
</dbReference>
<dbReference type="EMBL" id="ATFE01000003">
    <property type="protein sequence ID" value="EPF29542.1"/>
    <property type="molecule type" value="Genomic_DNA"/>
</dbReference>
<evidence type="ECO:0000256" key="2">
    <source>
        <dbReference type="ARBA" id="ARBA00022485"/>
    </source>
</evidence>
<dbReference type="SFLD" id="SFLDS00029">
    <property type="entry name" value="Radical_SAM"/>
    <property type="match status" value="1"/>
</dbReference>
<reference evidence="10 11" key="1">
    <citation type="submission" date="2013-04" db="EMBL/GenBank/DDBJ databases">
        <title>The Genome Sequence of Treponema medium ATCC 700293.</title>
        <authorList>
            <consortium name="The Broad Institute Genomics Platform"/>
            <person name="Earl A."/>
            <person name="Ward D."/>
            <person name="Feldgarden M."/>
            <person name="Gevers D."/>
            <person name="Leonetti C."/>
            <person name="Blanton J.M."/>
            <person name="Dewhirst F.E."/>
            <person name="Izard J."/>
            <person name="Walker B."/>
            <person name="Young S."/>
            <person name="Zeng Q."/>
            <person name="Gargeya S."/>
            <person name="Fitzgerald M."/>
            <person name="Haas B."/>
            <person name="Abouelleil A."/>
            <person name="Allen A.W."/>
            <person name="Alvarado L."/>
            <person name="Arachchi H.M."/>
            <person name="Berlin A.M."/>
            <person name="Chapman S.B."/>
            <person name="Gainer-Dewar J."/>
            <person name="Goldberg J."/>
            <person name="Griggs A."/>
            <person name="Gujja S."/>
            <person name="Hansen M."/>
            <person name="Howarth C."/>
            <person name="Imamovic A."/>
            <person name="Ireland A."/>
            <person name="Larimer J."/>
            <person name="McCowan C."/>
            <person name="Murphy C."/>
            <person name="Pearson M."/>
            <person name="Poon T.W."/>
            <person name="Priest M."/>
            <person name="Roberts A."/>
            <person name="Saif S."/>
            <person name="Shea T."/>
            <person name="Sisk P."/>
            <person name="Sykes S."/>
            <person name="Wortman J."/>
            <person name="Nusbaum C."/>
            <person name="Birren B."/>
        </authorList>
    </citation>
    <scope>NUCLEOTIDE SEQUENCE [LARGE SCALE GENOMIC DNA]</scope>
    <source>
        <strain evidence="10 11">ATCC 700293</strain>
    </source>
</reference>
<dbReference type="PROSITE" id="PS51449">
    <property type="entry name" value="MTTASE_N"/>
    <property type="match status" value="1"/>
</dbReference>
<keyword evidence="4" id="KW-0949">S-adenosyl-L-methionine</keyword>
<evidence type="ECO:0000313" key="11">
    <source>
        <dbReference type="Proteomes" id="UP000014634"/>
    </source>
</evidence>
<feature type="domain" description="Radical SAM core" evidence="9">
    <location>
        <begin position="243"/>
        <end position="468"/>
    </location>
</feature>
<dbReference type="InterPro" id="IPR020612">
    <property type="entry name" value="Methylthiotransferase_CS"/>
</dbReference>
<dbReference type="GO" id="GO:0046872">
    <property type="term" value="F:metal ion binding"/>
    <property type="evidence" value="ECO:0007669"/>
    <property type="project" value="UniProtKB-KW"/>
</dbReference>
<dbReference type="Pfam" id="PF04055">
    <property type="entry name" value="Radical_SAM"/>
    <property type="match status" value="1"/>
</dbReference>
<dbReference type="CDD" id="cd01335">
    <property type="entry name" value="Radical_SAM"/>
    <property type="match status" value="1"/>
</dbReference>
<gene>
    <name evidence="10" type="ORF">HMPREF9195_00243</name>
</gene>
<dbReference type="InterPro" id="IPR058240">
    <property type="entry name" value="rSAM_sf"/>
</dbReference>
<evidence type="ECO:0000313" key="10">
    <source>
        <dbReference type="EMBL" id="EPF29542.1"/>
    </source>
</evidence>
<evidence type="ECO:0000259" key="9">
    <source>
        <dbReference type="PROSITE" id="PS51918"/>
    </source>
</evidence>
<dbReference type="PANTHER" id="PTHR11918:SF45">
    <property type="entry name" value="THREONYLCARBAMOYLADENOSINE TRNA METHYLTHIOTRANSFERASE"/>
    <property type="match status" value="1"/>
</dbReference>
<comment type="caution">
    <text evidence="10">The sequence shown here is derived from an EMBL/GenBank/DDBJ whole genome shotgun (WGS) entry which is preliminary data.</text>
</comment>
<keyword evidence="3" id="KW-0808">Transferase</keyword>
<accession>A0AA87TFI4</accession>
<dbReference type="InterPro" id="IPR007197">
    <property type="entry name" value="rSAM"/>
</dbReference>
<evidence type="ECO:0000256" key="5">
    <source>
        <dbReference type="ARBA" id="ARBA00022723"/>
    </source>
</evidence>
<evidence type="ECO:0000256" key="6">
    <source>
        <dbReference type="ARBA" id="ARBA00023004"/>
    </source>
</evidence>
<dbReference type="Gene3D" id="3.40.50.12160">
    <property type="entry name" value="Methylthiotransferase, N-terminal domain"/>
    <property type="match status" value="1"/>
</dbReference>
<dbReference type="RefSeq" id="WP_016522241.1">
    <property type="nucleotide sequence ID" value="NZ_KE332517.1"/>
</dbReference>
<keyword evidence="6" id="KW-0408">Iron</keyword>
<dbReference type="SUPFAM" id="SSF102114">
    <property type="entry name" value="Radical SAM enzymes"/>
    <property type="match status" value="1"/>
</dbReference>
<dbReference type="InterPro" id="IPR013848">
    <property type="entry name" value="Methylthiotransferase_N"/>
</dbReference>
<proteinExistence type="predicted"/>
<dbReference type="SMART" id="SM00729">
    <property type="entry name" value="Elp3"/>
    <property type="match status" value="1"/>
</dbReference>
<sequence>MNVQLCSIRIETLGCRLNQTEAESFAALCTDAGFSIYTGHTDYAGYASSGHTSANDKPLHNNPETPNGTHTLLTDVASAETTNTSNAAEAAAPIRLSSVLPPEQTVLCFVNTCTVTGKAEQKARRLIRLLVKTHPHAVILVTGCYAQLEAAEIEALHPHILAFPGQQKDLLTEIPAYLAELVRDSAYFDTAFFLSAVRAYLTGLRDKVPQHTQNKPIQNSSVQNIFIHGTQENRLFALSSPHFLFHSRALLKIQDGCNAACAYCRIRLARGKSVSLPAAEVLERLRCIEKTGAREVTLTGVNLSQYRSEAGDFADMLKLILENTAMRIRISSLYPDRIDEALVPLLAHPQICPHFHLSVQSGSDTILKAMHRGYRKATIYQAVSELRRVKDNPFIGADIIAGFPGETEADFEETYRMCRELEFAGIHAFPFSARPGTEAWKMQPKVPERIAGQRVKKLNELAETQSASYLQAWDGKLICGVVEAPRNGQQTVITENYLSLPLIRDSLQERNLHGGEYVHIRVQGKNAVLTEIISGSHR</sequence>
<evidence type="ECO:0000256" key="1">
    <source>
        <dbReference type="ARBA" id="ARBA00001966"/>
    </source>
</evidence>
<dbReference type="PROSITE" id="PS01278">
    <property type="entry name" value="MTTASE_RADICAL"/>
    <property type="match status" value="1"/>
</dbReference>
<keyword evidence="5" id="KW-0479">Metal-binding</keyword>
<name>A0AA87TFI4_TREMD</name>
<feature type="domain" description="MTTase N-terminal" evidence="8">
    <location>
        <begin position="6"/>
        <end position="183"/>
    </location>
</feature>
<dbReference type="InterPro" id="IPR038135">
    <property type="entry name" value="Methylthiotransferase_N_sf"/>
</dbReference>
<dbReference type="GO" id="GO:0051539">
    <property type="term" value="F:4 iron, 4 sulfur cluster binding"/>
    <property type="evidence" value="ECO:0007669"/>
    <property type="project" value="UniProtKB-KW"/>
</dbReference>
<evidence type="ECO:0000256" key="3">
    <source>
        <dbReference type="ARBA" id="ARBA00022679"/>
    </source>
</evidence>
<dbReference type="PANTHER" id="PTHR11918">
    <property type="entry name" value="RADICAL SAM PROTEINS"/>
    <property type="match status" value="1"/>
</dbReference>
<dbReference type="Proteomes" id="UP000014634">
    <property type="component" value="Unassembled WGS sequence"/>
</dbReference>
<organism evidence="10 11">
    <name type="scientific">Treponema medium ATCC 700293</name>
    <dbReference type="NCBI Taxonomy" id="1125700"/>
    <lineage>
        <taxon>Bacteria</taxon>
        <taxon>Pseudomonadati</taxon>
        <taxon>Spirochaetota</taxon>
        <taxon>Spirochaetia</taxon>
        <taxon>Spirochaetales</taxon>
        <taxon>Treponemataceae</taxon>
        <taxon>Treponema</taxon>
    </lineage>
</organism>
<dbReference type="Pfam" id="PF00919">
    <property type="entry name" value="UPF0004"/>
    <property type="match status" value="1"/>
</dbReference>
<dbReference type="NCBIfam" id="TIGR01579">
    <property type="entry name" value="MiaB-like-C"/>
    <property type="match status" value="1"/>
</dbReference>
<dbReference type="InterPro" id="IPR023404">
    <property type="entry name" value="rSAM_horseshoe"/>
</dbReference>